<dbReference type="SUPFAM" id="SSF46689">
    <property type="entry name" value="Homeodomain-like"/>
    <property type="match status" value="1"/>
</dbReference>
<dbReference type="OrthoDB" id="3203937at2759"/>
<dbReference type="AlphaFoldDB" id="A0A0C9W5P4"/>
<reference evidence="1 3" key="1">
    <citation type="submission" date="2014-04" db="EMBL/GenBank/DDBJ databases">
        <title>Evolutionary Origins and Diversification of the Mycorrhizal Mutualists.</title>
        <authorList>
            <consortium name="DOE Joint Genome Institute"/>
            <consortium name="Mycorrhizal Genomics Consortium"/>
            <person name="Kohler A."/>
            <person name="Kuo A."/>
            <person name="Nagy L.G."/>
            <person name="Floudas D."/>
            <person name="Copeland A."/>
            <person name="Barry K.W."/>
            <person name="Cichocki N."/>
            <person name="Veneault-Fourrey C."/>
            <person name="LaButti K."/>
            <person name="Lindquist E.A."/>
            <person name="Lipzen A."/>
            <person name="Lundell T."/>
            <person name="Morin E."/>
            <person name="Murat C."/>
            <person name="Riley R."/>
            <person name="Ohm R."/>
            <person name="Sun H."/>
            <person name="Tunlid A."/>
            <person name="Henrissat B."/>
            <person name="Grigoriev I.V."/>
            <person name="Hibbett D.S."/>
            <person name="Martin F."/>
        </authorList>
    </citation>
    <scope>NUCLEOTIDE SEQUENCE [LARGE SCALE GENOMIC DNA]</scope>
    <source>
        <strain evidence="1 3">MD-312</strain>
    </source>
</reference>
<keyword evidence="3" id="KW-1185">Reference proteome</keyword>
<dbReference type="InterPro" id="IPR009057">
    <property type="entry name" value="Homeodomain-like_sf"/>
</dbReference>
<feature type="non-terminal residue" evidence="1">
    <location>
        <position position="1"/>
    </location>
</feature>
<evidence type="ECO:0008006" key="4">
    <source>
        <dbReference type="Google" id="ProtNLM"/>
    </source>
</evidence>
<evidence type="ECO:0000313" key="3">
    <source>
        <dbReference type="Proteomes" id="UP000053820"/>
    </source>
</evidence>
<proteinExistence type="predicted"/>
<feature type="non-terminal residue" evidence="1">
    <location>
        <position position="87"/>
    </location>
</feature>
<gene>
    <name evidence="2" type="ORF">HYDPIDRAFT_49569</name>
    <name evidence="1" type="ORF">HYDPIDRAFT_76738</name>
</gene>
<accession>A0A0C9W5P4</accession>
<evidence type="ECO:0000313" key="2">
    <source>
        <dbReference type="EMBL" id="KIJ58146.1"/>
    </source>
</evidence>
<organism evidence="1 3">
    <name type="scientific">Hydnomerulius pinastri MD-312</name>
    <dbReference type="NCBI Taxonomy" id="994086"/>
    <lineage>
        <taxon>Eukaryota</taxon>
        <taxon>Fungi</taxon>
        <taxon>Dikarya</taxon>
        <taxon>Basidiomycota</taxon>
        <taxon>Agaricomycotina</taxon>
        <taxon>Agaricomycetes</taxon>
        <taxon>Agaricomycetidae</taxon>
        <taxon>Boletales</taxon>
        <taxon>Boletales incertae sedis</taxon>
        <taxon>Leucogyrophana</taxon>
    </lineage>
</organism>
<dbReference type="EMBL" id="KN840034">
    <property type="protein sequence ID" value="KIJ57966.1"/>
    <property type="molecule type" value="Genomic_DNA"/>
</dbReference>
<evidence type="ECO:0000313" key="1">
    <source>
        <dbReference type="EMBL" id="KIJ57966.1"/>
    </source>
</evidence>
<dbReference type="HOGENOM" id="CLU_2489362_0_0_1"/>
<sequence>LTRAQIRTLTGVAESTQRRILALHNKTGEVTQQPLENGRPRVLKGMNAAFLEGCIERSPDLTLQELQKALSEVCDVHVSMATISRTL</sequence>
<protein>
    <recommendedName>
        <fullName evidence="4">Transposase Tc1-like domain-containing protein</fullName>
    </recommendedName>
</protein>
<dbReference type="Proteomes" id="UP000053820">
    <property type="component" value="Unassembled WGS sequence"/>
</dbReference>
<name>A0A0C9W5P4_9AGAM</name>
<dbReference type="EMBL" id="KN839979">
    <property type="protein sequence ID" value="KIJ58146.1"/>
    <property type="molecule type" value="Genomic_DNA"/>
</dbReference>